<dbReference type="SUPFAM" id="SSF81296">
    <property type="entry name" value="E set domains"/>
    <property type="match status" value="1"/>
</dbReference>
<dbReference type="InterPro" id="IPR013808">
    <property type="entry name" value="Transglutaminase_AS"/>
</dbReference>
<keyword evidence="3" id="KW-0479">Metal-binding</keyword>
<dbReference type="SMART" id="SM00460">
    <property type="entry name" value="TGc"/>
    <property type="match status" value="1"/>
</dbReference>
<sequence>IMALKVSSVNLFPVENAKSHRTFKYEAVHLEPPALIFRRGQEFVFDILFTGRVYSDLADKLRVLMFYEDEQKLRTARGGAWLTNQQEELDDMESWSLRMVSKEGNSIKLKMRTPINCPIGSWKLTIKTSLKAGIGNNTYDHPESIFILLNPWHFEDEVYMPDTHLLEEYVMNDIGKVYTGRKGRHWLFGQFEAHVLQACRKLLKESGVSFNDKGDPVLLARMISKMVNSNDDDGVLTGNWSGYYSDGTNPSLWTGSSPILKEYLETGGGVKYGQCWVFAAVVCTVCRALGMPARVVTNLYSAHDTDSTLTIDKFFTEDGDVDEAYDSVWNFHVWNDVWMARPDLPAGYGGWQAIDATPQEYSEDVFQCGPASVVAIKKGEVGFQYDMPFILAEVNADLIDWQEDEEALLGYKKIKTDTKHVGKHLLTKKPHIFDPCGDRDKDDVMHEYKDAEGSKEERLSLLRAAFKCGDKACEYFEVDKARDIQEIKFSIHEIETINIGNSFTIAVDMENTIEEKRTVQIALSLWSIYYTGVKGHTIKKVCETIEIPSKEKKQLKVYVTLEEYLDKLVEFSLLKTHVIATVEETKQTWSDENEFQITKPSLTVEAATLEVNKPGKIFFIFTNPLKKKLTECLLAFECHGIVKHQKMPYRDTLPEETIKIETTFTPTLKGKFALVAIFFSKELQEILGAADIDVA</sequence>
<dbReference type="Pfam" id="PF01841">
    <property type="entry name" value="Transglut_core"/>
    <property type="match status" value="1"/>
</dbReference>
<dbReference type="InterPro" id="IPR036985">
    <property type="entry name" value="Transglutaminase-like_sf"/>
</dbReference>
<dbReference type="InterPro" id="IPR013783">
    <property type="entry name" value="Ig-like_fold"/>
</dbReference>
<comment type="cofactor">
    <cofactor evidence="3">
        <name>Ca(2+)</name>
        <dbReference type="ChEBI" id="CHEBI:29108"/>
    </cofactor>
    <text evidence="3">Binds 1 Ca(2+) ion per subunit.</text>
</comment>
<dbReference type="PIRSF" id="PIRSF000459">
    <property type="entry name" value="TGM_EBP42"/>
    <property type="match status" value="1"/>
</dbReference>
<evidence type="ECO:0000256" key="3">
    <source>
        <dbReference type="PIRSR" id="PIRSR000459-2"/>
    </source>
</evidence>
<dbReference type="HOGENOM" id="CLU_013435_0_2_1"/>
<dbReference type="PANTHER" id="PTHR11590:SF40">
    <property type="entry name" value="HEMOCYTE PROTEIN-GLUTAMINE GAMMA-GLUTAMYLTRANSFERASE-LIKE PROTEIN"/>
    <property type="match status" value="1"/>
</dbReference>
<dbReference type="FunFam" id="3.90.260.10:FF:000002">
    <property type="entry name" value="Erythrocyte membrane protein band 4.2"/>
    <property type="match status" value="1"/>
</dbReference>
<feature type="active site" evidence="2">
    <location>
        <position position="355"/>
    </location>
</feature>
<dbReference type="PROSITE" id="PS00547">
    <property type="entry name" value="TRANSGLUTAMINASES"/>
    <property type="match status" value="1"/>
</dbReference>
<dbReference type="Pfam" id="PF00927">
    <property type="entry name" value="Transglut_C"/>
    <property type="match status" value="1"/>
</dbReference>
<dbReference type="FunFam" id="2.60.40.10:FF:000171">
    <property type="entry name" value="protein-glutamine gamma-glutamyltransferase 6"/>
    <property type="match status" value="1"/>
</dbReference>
<dbReference type="OMA" id="GKIWVGP"/>
<proteinExistence type="inferred from homology"/>
<feature type="binding site" evidence="3">
    <location>
        <position position="395"/>
    </location>
    <ligand>
        <name>Ca(2+)</name>
        <dbReference type="ChEBI" id="CHEBI:29108"/>
    </ligand>
</feature>
<dbReference type="SUPFAM" id="SSF49309">
    <property type="entry name" value="Transglutaminase, two C-terminal domains"/>
    <property type="match status" value="2"/>
</dbReference>
<feature type="active site" evidence="2">
    <location>
        <position position="275"/>
    </location>
</feature>
<dbReference type="InterPro" id="IPR023608">
    <property type="entry name" value="Transglutaminase_animal"/>
</dbReference>
<accession>T1HFP9</accession>
<dbReference type="Pfam" id="PF00868">
    <property type="entry name" value="Transglut_N"/>
    <property type="match status" value="1"/>
</dbReference>
<dbReference type="InterPro" id="IPR038765">
    <property type="entry name" value="Papain-like_cys_pep_sf"/>
</dbReference>
<dbReference type="InterPro" id="IPR001102">
    <property type="entry name" value="Transglutaminase_N"/>
</dbReference>
<dbReference type="InterPro" id="IPR002931">
    <property type="entry name" value="Transglutaminase-like"/>
</dbReference>
<dbReference type="Gene3D" id="3.90.260.10">
    <property type="entry name" value="Transglutaminase-like"/>
    <property type="match status" value="1"/>
</dbReference>
<dbReference type="InterPro" id="IPR050779">
    <property type="entry name" value="Transglutaminase"/>
</dbReference>
<dbReference type="VEuPathDB" id="VectorBase:RPRC002871"/>
<feature type="binding site" evidence="3">
    <location>
        <position position="452"/>
    </location>
    <ligand>
        <name>Ca(2+)</name>
        <dbReference type="ChEBI" id="CHEBI:29108"/>
    </ligand>
</feature>
<dbReference type="EnsemblMetazoa" id="RPRC002871-RA">
    <property type="protein sequence ID" value="RPRC002871-PA"/>
    <property type="gene ID" value="RPRC002871"/>
</dbReference>
<protein>
    <submittedName>
        <fullName evidence="5">TGc domain-containing protein</fullName>
    </submittedName>
</protein>
<evidence type="ECO:0000259" key="4">
    <source>
        <dbReference type="SMART" id="SM00460"/>
    </source>
</evidence>
<dbReference type="InterPro" id="IPR008958">
    <property type="entry name" value="Transglutaminase_C"/>
</dbReference>
<feature type="binding site" evidence="3">
    <location>
        <position position="397"/>
    </location>
    <ligand>
        <name>Ca(2+)</name>
        <dbReference type="ChEBI" id="CHEBI:29108"/>
    </ligand>
</feature>
<keyword evidence="3" id="KW-0106">Calcium</keyword>
<dbReference type="Proteomes" id="UP000015103">
    <property type="component" value="Unassembled WGS sequence"/>
</dbReference>
<dbReference type="InParanoid" id="T1HFP9"/>
<dbReference type="GO" id="GO:0003810">
    <property type="term" value="F:protein-glutamine gamma-glutamyltransferase activity"/>
    <property type="evidence" value="ECO:0007669"/>
    <property type="project" value="InterPro"/>
</dbReference>
<comment type="similarity">
    <text evidence="1">Belongs to the transglutaminase superfamily. Transglutaminase family.</text>
</comment>
<dbReference type="PANTHER" id="PTHR11590">
    <property type="entry name" value="PROTEIN-GLUTAMINE GAMMA-GLUTAMYLTRANSFERASE"/>
    <property type="match status" value="1"/>
</dbReference>
<dbReference type="GO" id="GO:0046872">
    <property type="term" value="F:metal ion binding"/>
    <property type="evidence" value="ECO:0007669"/>
    <property type="project" value="UniProtKB-KW"/>
</dbReference>
<reference evidence="5" key="1">
    <citation type="submission" date="2015-05" db="UniProtKB">
        <authorList>
            <consortium name="EnsemblMetazoa"/>
        </authorList>
    </citation>
    <scope>IDENTIFICATION</scope>
</reference>
<dbReference type="Gene3D" id="2.60.40.10">
    <property type="entry name" value="Immunoglobulins"/>
    <property type="match status" value="3"/>
</dbReference>
<dbReference type="EMBL" id="ACPB03003823">
    <property type="status" value="NOT_ANNOTATED_CDS"/>
    <property type="molecule type" value="Genomic_DNA"/>
</dbReference>
<evidence type="ECO:0000313" key="6">
    <source>
        <dbReference type="Proteomes" id="UP000015103"/>
    </source>
</evidence>
<feature type="domain" description="Transglutaminase-like" evidence="4">
    <location>
        <begin position="267"/>
        <end position="358"/>
    </location>
</feature>
<feature type="active site" evidence="2">
    <location>
        <position position="332"/>
    </location>
</feature>
<feature type="binding site" evidence="3">
    <location>
        <position position="457"/>
    </location>
    <ligand>
        <name>Ca(2+)</name>
        <dbReference type="ChEBI" id="CHEBI:29108"/>
    </ligand>
</feature>
<name>T1HFP9_RHOPR</name>
<organism evidence="5 6">
    <name type="scientific">Rhodnius prolixus</name>
    <name type="common">Triatomid bug</name>
    <dbReference type="NCBI Taxonomy" id="13249"/>
    <lineage>
        <taxon>Eukaryota</taxon>
        <taxon>Metazoa</taxon>
        <taxon>Ecdysozoa</taxon>
        <taxon>Arthropoda</taxon>
        <taxon>Hexapoda</taxon>
        <taxon>Insecta</taxon>
        <taxon>Pterygota</taxon>
        <taxon>Neoptera</taxon>
        <taxon>Paraneoptera</taxon>
        <taxon>Hemiptera</taxon>
        <taxon>Heteroptera</taxon>
        <taxon>Panheteroptera</taxon>
        <taxon>Cimicomorpha</taxon>
        <taxon>Reduviidae</taxon>
        <taxon>Triatominae</taxon>
        <taxon>Rhodnius</taxon>
    </lineage>
</organism>
<dbReference type="AlphaFoldDB" id="T1HFP9"/>
<dbReference type="InterPro" id="IPR014756">
    <property type="entry name" value="Ig_E-set"/>
</dbReference>
<dbReference type="eggNOG" id="ENOG502QQ46">
    <property type="taxonomic scope" value="Eukaryota"/>
</dbReference>
<evidence type="ECO:0000256" key="2">
    <source>
        <dbReference type="PIRSR" id="PIRSR000459-1"/>
    </source>
</evidence>
<keyword evidence="6" id="KW-1185">Reference proteome</keyword>
<evidence type="ECO:0000313" key="5">
    <source>
        <dbReference type="EnsemblMetazoa" id="RPRC002871-PA"/>
    </source>
</evidence>
<dbReference type="SUPFAM" id="SSF54001">
    <property type="entry name" value="Cysteine proteinases"/>
    <property type="match status" value="1"/>
</dbReference>
<evidence type="ECO:0000256" key="1">
    <source>
        <dbReference type="ARBA" id="ARBA00005968"/>
    </source>
</evidence>
<dbReference type="InterPro" id="IPR036238">
    <property type="entry name" value="Transglutaminase_C_sf"/>
</dbReference>